<accession>A0AAU9V0M8</accession>
<organism evidence="1 2">
    <name type="scientific">Euphydryas editha</name>
    <name type="common">Edith's checkerspot</name>
    <dbReference type="NCBI Taxonomy" id="104508"/>
    <lineage>
        <taxon>Eukaryota</taxon>
        <taxon>Metazoa</taxon>
        <taxon>Ecdysozoa</taxon>
        <taxon>Arthropoda</taxon>
        <taxon>Hexapoda</taxon>
        <taxon>Insecta</taxon>
        <taxon>Pterygota</taxon>
        <taxon>Neoptera</taxon>
        <taxon>Endopterygota</taxon>
        <taxon>Lepidoptera</taxon>
        <taxon>Glossata</taxon>
        <taxon>Ditrysia</taxon>
        <taxon>Papilionoidea</taxon>
        <taxon>Nymphalidae</taxon>
        <taxon>Nymphalinae</taxon>
        <taxon>Euphydryas</taxon>
    </lineage>
</organism>
<sequence length="73" mass="8030">MTSTSSTIMHSGCCCGCPDTAVPQTCLRMPRCCSTSGMLADARIDCFQLRKRCASLVRRARSRRNIVLKMIAT</sequence>
<comment type="caution">
    <text evidence="1">The sequence shown here is derived from an EMBL/GenBank/DDBJ whole genome shotgun (WGS) entry which is preliminary data.</text>
</comment>
<evidence type="ECO:0000313" key="2">
    <source>
        <dbReference type="Proteomes" id="UP001153954"/>
    </source>
</evidence>
<dbReference type="Proteomes" id="UP001153954">
    <property type="component" value="Unassembled WGS sequence"/>
</dbReference>
<evidence type="ECO:0000313" key="1">
    <source>
        <dbReference type="EMBL" id="CAH2103758.1"/>
    </source>
</evidence>
<reference evidence="1" key="1">
    <citation type="submission" date="2022-03" db="EMBL/GenBank/DDBJ databases">
        <authorList>
            <person name="Tunstrom K."/>
        </authorList>
    </citation>
    <scope>NUCLEOTIDE SEQUENCE</scope>
</reference>
<name>A0AAU9V0M8_EUPED</name>
<dbReference type="EMBL" id="CAKOGL010000026">
    <property type="protein sequence ID" value="CAH2103758.1"/>
    <property type="molecule type" value="Genomic_DNA"/>
</dbReference>
<protein>
    <submittedName>
        <fullName evidence="1">Uncharacterized protein</fullName>
    </submittedName>
</protein>
<keyword evidence="2" id="KW-1185">Reference proteome</keyword>
<proteinExistence type="predicted"/>
<dbReference type="AlphaFoldDB" id="A0AAU9V0M8"/>
<gene>
    <name evidence="1" type="ORF">EEDITHA_LOCUS18227</name>
</gene>